<name>A0A3B1DMG6_9ZZZZ</name>
<sequence length="29" mass="3248">MADVIDYKIFGDDMQVFEIELDPSEGGGR</sequence>
<accession>A0A3B1DMG6</accession>
<reference evidence="1" key="1">
    <citation type="submission" date="2018-06" db="EMBL/GenBank/DDBJ databases">
        <authorList>
            <person name="Zhirakovskaya E."/>
        </authorList>
    </citation>
    <scope>NUCLEOTIDE SEQUENCE</scope>
</reference>
<evidence type="ECO:0000313" key="1">
    <source>
        <dbReference type="EMBL" id="VAX38003.1"/>
    </source>
</evidence>
<protein>
    <submittedName>
        <fullName evidence="1">DUF124 domain-containing protein</fullName>
    </submittedName>
</protein>
<dbReference type="EMBL" id="UOGJ01000147">
    <property type="protein sequence ID" value="VAX38003.1"/>
    <property type="molecule type" value="Genomic_DNA"/>
</dbReference>
<proteinExistence type="predicted"/>
<dbReference type="AlphaFoldDB" id="A0A3B1DMG6"/>
<organism evidence="1">
    <name type="scientific">hydrothermal vent metagenome</name>
    <dbReference type="NCBI Taxonomy" id="652676"/>
    <lineage>
        <taxon>unclassified sequences</taxon>
        <taxon>metagenomes</taxon>
        <taxon>ecological metagenomes</taxon>
    </lineage>
</organism>
<gene>
    <name evidence="1" type="ORF">MNBD_UNCLBAC01-2091</name>
</gene>